<keyword evidence="5" id="KW-1185">Reference proteome</keyword>
<dbReference type="Gene3D" id="3.30.360.90">
    <property type="match status" value="1"/>
</dbReference>
<comment type="caution">
    <text evidence="4">The sequence shown here is derived from an EMBL/GenBank/DDBJ whole genome shotgun (WGS) entry which is preliminary data.</text>
</comment>
<gene>
    <name evidence="4" type="ORF">I6U51_13665</name>
</gene>
<dbReference type="InterPro" id="IPR020287">
    <property type="entry name" value="Tail_sheath_C"/>
</dbReference>
<dbReference type="InterPro" id="IPR035089">
    <property type="entry name" value="Phage_sheath_subtilisin"/>
</dbReference>
<comment type="similarity">
    <text evidence="1">Belongs to the myoviridae tail sheath protein family.</text>
</comment>
<evidence type="ECO:0000256" key="1">
    <source>
        <dbReference type="ARBA" id="ARBA00008005"/>
    </source>
</evidence>
<dbReference type="Proteomes" id="UP000622687">
    <property type="component" value="Unassembled WGS sequence"/>
</dbReference>
<dbReference type="Pfam" id="PF04984">
    <property type="entry name" value="Phage_sheath_1"/>
    <property type="match status" value="1"/>
</dbReference>
<evidence type="ECO:0000313" key="5">
    <source>
        <dbReference type="Proteomes" id="UP000622687"/>
    </source>
</evidence>
<accession>A0A934M409</accession>
<evidence type="ECO:0000259" key="2">
    <source>
        <dbReference type="Pfam" id="PF04984"/>
    </source>
</evidence>
<dbReference type="Gene3D" id="3.30.1370.220">
    <property type="match status" value="1"/>
</dbReference>
<evidence type="ECO:0000259" key="3">
    <source>
        <dbReference type="Pfam" id="PF17482"/>
    </source>
</evidence>
<feature type="domain" description="Tail sheath protein subtilisin-like" evidence="2">
    <location>
        <begin position="82"/>
        <end position="225"/>
    </location>
</feature>
<evidence type="ECO:0000313" key="4">
    <source>
        <dbReference type="EMBL" id="MBI6873747.1"/>
    </source>
</evidence>
<name>A0A934M409_9CLOT</name>
<protein>
    <submittedName>
        <fullName evidence="4">Phage tail sheath subtilisin-like domain-containing protein</fullName>
    </submittedName>
</protein>
<sequence length="355" mass="39233">MKLPSINIIFKEAGTTAIERGERGVVALILKDTIGAGVTNPVTIYSSKDIPNSLSDINKEQINLALMGYQKAPKKVIAYINTAADYKEAQKYFETVKWDYIAVPDILDADVTAFASWVKDLRNNRDIKVKAVLPNCAADHEGIINFATQNIKTQDKTYSTKEYCSRIAGLLAGTPLTISATYAPLLEVLDCDHLTKDDSDAAVDSGKFILINDGTKVKVGRAVNSLVTTANDKGEDFKKIKIIDIMDQIHDDIKKVVDDNYIGKVSNSYDNKCLLTTSIGGYFEELEMEGLLDRDKNKVTIDLEGQKAYLKSIGVDVDRMKEIDIKQANTKDKVFLAANIKILDAIEDMSFNVSI</sequence>
<dbReference type="AlphaFoldDB" id="A0A934M409"/>
<organism evidence="4 5">
    <name type="scientific">Clostridium aciditolerans</name>
    <dbReference type="NCBI Taxonomy" id="339861"/>
    <lineage>
        <taxon>Bacteria</taxon>
        <taxon>Bacillati</taxon>
        <taxon>Bacillota</taxon>
        <taxon>Clostridia</taxon>
        <taxon>Eubacteriales</taxon>
        <taxon>Clostridiaceae</taxon>
        <taxon>Clostridium</taxon>
    </lineage>
</organism>
<proteinExistence type="inferred from homology"/>
<dbReference type="EMBL" id="JAEEGB010000015">
    <property type="protein sequence ID" value="MBI6873747.1"/>
    <property type="molecule type" value="Genomic_DNA"/>
</dbReference>
<dbReference type="Gene3D" id="3.40.50.11790">
    <property type="match status" value="1"/>
</dbReference>
<dbReference type="Pfam" id="PF17482">
    <property type="entry name" value="Phage_sheath_1C"/>
    <property type="match status" value="1"/>
</dbReference>
<feature type="domain" description="Tail sheath protein C-terminal" evidence="3">
    <location>
        <begin position="232"/>
        <end position="354"/>
    </location>
</feature>
<reference evidence="4" key="1">
    <citation type="submission" date="2020-12" db="EMBL/GenBank/DDBJ databases">
        <title>Clostridium thailandense sp. nov., a novel acetogenic bacterium isolated from peat land soil in Thailand.</title>
        <authorList>
            <person name="Chaikitkaew S."/>
            <person name="Birkeland N.K."/>
        </authorList>
    </citation>
    <scope>NUCLEOTIDE SEQUENCE</scope>
    <source>
        <strain evidence="4">DSM 17425</strain>
    </source>
</reference>
<dbReference type="RefSeq" id="WP_211143174.1">
    <property type="nucleotide sequence ID" value="NZ_JAEEGB010000015.1"/>
</dbReference>